<name>A0A6J7DHX6_9ZZZZ</name>
<keyword evidence="4" id="KW-0238">DNA-binding</keyword>
<evidence type="ECO:0000256" key="3">
    <source>
        <dbReference type="ARBA" id="ARBA00023015"/>
    </source>
</evidence>
<evidence type="ECO:0000256" key="4">
    <source>
        <dbReference type="ARBA" id="ARBA00023125"/>
    </source>
</evidence>
<dbReference type="PANTHER" id="PTHR48111">
    <property type="entry name" value="REGULATOR OF RPOS"/>
    <property type="match status" value="1"/>
</dbReference>
<sequence length="120" mass="13494">MNHAAATTPTLQDDTLSLGPLELRLGDREALVSGVRASLTVREFEVLEALTERPDRVITREDVYGRVWGGRMPYRDRAVDVHVKRIRQKLGAIAPEWTFVHTHFGIGYRLSPEVTDGGQQ</sequence>
<dbReference type="Pfam" id="PF00486">
    <property type="entry name" value="Trans_reg_C"/>
    <property type="match status" value="1"/>
</dbReference>
<keyword evidence="5" id="KW-0804">Transcription</keyword>
<dbReference type="EMBL" id="CAFBLU010000007">
    <property type="protein sequence ID" value="CAB4868908.1"/>
    <property type="molecule type" value="Genomic_DNA"/>
</dbReference>
<dbReference type="GO" id="GO:0006355">
    <property type="term" value="P:regulation of DNA-templated transcription"/>
    <property type="evidence" value="ECO:0007669"/>
    <property type="project" value="InterPro"/>
</dbReference>
<protein>
    <submittedName>
        <fullName evidence="7">Unannotated protein</fullName>
    </submittedName>
</protein>
<dbReference type="InterPro" id="IPR001867">
    <property type="entry name" value="OmpR/PhoB-type_DNA-bd"/>
</dbReference>
<keyword evidence="3" id="KW-0805">Transcription regulation</keyword>
<dbReference type="Gene3D" id="1.10.10.10">
    <property type="entry name" value="Winged helix-like DNA-binding domain superfamily/Winged helix DNA-binding domain"/>
    <property type="match status" value="1"/>
</dbReference>
<dbReference type="SUPFAM" id="SSF46894">
    <property type="entry name" value="C-terminal effector domain of the bipartite response regulators"/>
    <property type="match status" value="1"/>
</dbReference>
<dbReference type="SMART" id="SM00862">
    <property type="entry name" value="Trans_reg_C"/>
    <property type="match status" value="1"/>
</dbReference>
<reference evidence="7" key="1">
    <citation type="submission" date="2020-05" db="EMBL/GenBank/DDBJ databases">
        <authorList>
            <person name="Chiriac C."/>
            <person name="Salcher M."/>
            <person name="Ghai R."/>
            <person name="Kavagutti S V."/>
        </authorList>
    </citation>
    <scope>NUCLEOTIDE SEQUENCE</scope>
</reference>
<dbReference type="InterPro" id="IPR036388">
    <property type="entry name" value="WH-like_DNA-bd_sf"/>
</dbReference>
<dbReference type="PANTHER" id="PTHR48111:SF1">
    <property type="entry name" value="TWO-COMPONENT RESPONSE REGULATOR ORR33"/>
    <property type="match status" value="1"/>
</dbReference>
<evidence type="ECO:0000313" key="7">
    <source>
        <dbReference type="EMBL" id="CAB4868908.1"/>
    </source>
</evidence>
<dbReference type="GO" id="GO:0032993">
    <property type="term" value="C:protein-DNA complex"/>
    <property type="evidence" value="ECO:0007669"/>
    <property type="project" value="TreeGrafter"/>
</dbReference>
<accession>A0A6J7DHX6</accession>
<dbReference type="InterPro" id="IPR039420">
    <property type="entry name" value="WalR-like"/>
</dbReference>
<feature type="domain" description="OmpR/PhoB-type" evidence="6">
    <location>
        <begin position="13"/>
        <end position="112"/>
    </location>
</feature>
<dbReference type="GO" id="GO:0000976">
    <property type="term" value="F:transcription cis-regulatory region binding"/>
    <property type="evidence" value="ECO:0007669"/>
    <property type="project" value="TreeGrafter"/>
</dbReference>
<gene>
    <name evidence="7" type="ORF">UFOPK3444_00611</name>
</gene>
<dbReference type="AlphaFoldDB" id="A0A6J7DHX6"/>
<dbReference type="CDD" id="cd00383">
    <property type="entry name" value="trans_reg_C"/>
    <property type="match status" value="1"/>
</dbReference>
<evidence type="ECO:0000256" key="5">
    <source>
        <dbReference type="ARBA" id="ARBA00023163"/>
    </source>
</evidence>
<organism evidence="7">
    <name type="scientific">freshwater metagenome</name>
    <dbReference type="NCBI Taxonomy" id="449393"/>
    <lineage>
        <taxon>unclassified sequences</taxon>
        <taxon>metagenomes</taxon>
        <taxon>ecological metagenomes</taxon>
    </lineage>
</organism>
<proteinExistence type="predicted"/>
<evidence type="ECO:0000256" key="2">
    <source>
        <dbReference type="ARBA" id="ARBA00023012"/>
    </source>
</evidence>
<dbReference type="GO" id="GO:0005829">
    <property type="term" value="C:cytosol"/>
    <property type="evidence" value="ECO:0007669"/>
    <property type="project" value="TreeGrafter"/>
</dbReference>
<keyword evidence="1" id="KW-0597">Phosphoprotein</keyword>
<dbReference type="PROSITE" id="PS51755">
    <property type="entry name" value="OMPR_PHOB"/>
    <property type="match status" value="1"/>
</dbReference>
<dbReference type="InterPro" id="IPR016032">
    <property type="entry name" value="Sig_transdc_resp-reg_C-effctor"/>
</dbReference>
<evidence type="ECO:0000259" key="6">
    <source>
        <dbReference type="PROSITE" id="PS51755"/>
    </source>
</evidence>
<keyword evidence="2" id="KW-0902">Two-component regulatory system</keyword>
<dbReference type="GO" id="GO:0000156">
    <property type="term" value="F:phosphorelay response regulator activity"/>
    <property type="evidence" value="ECO:0007669"/>
    <property type="project" value="TreeGrafter"/>
</dbReference>
<evidence type="ECO:0000256" key="1">
    <source>
        <dbReference type="ARBA" id="ARBA00022553"/>
    </source>
</evidence>